<accession>A0AAN9GLK5</accession>
<dbReference type="InterPro" id="IPR004827">
    <property type="entry name" value="bZIP"/>
</dbReference>
<comment type="caution">
    <text evidence="3">The sequence shown here is derived from an EMBL/GenBank/DDBJ whole genome shotgun (WGS) entry which is preliminary data.</text>
</comment>
<protein>
    <recommendedName>
        <fullName evidence="2">BZIP domain-containing protein</fullName>
    </recommendedName>
</protein>
<dbReference type="Pfam" id="PF07716">
    <property type="entry name" value="bZIP_2"/>
    <property type="match status" value="1"/>
</dbReference>
<feature type="domain" description="BZIP" evidence="2">
    <location>
        <begin position="44"/>
        <end position="107"/>
    </location>
</feature>
<keyword evidence="4" id="KW-1185">Reference proteome</keyword>
<dbReference type="Gene3D" id="1.20.5.170">
    <property type="match status" value="1"/>
</dbReference>
<dbReference type="PROSITE" id="PS00036">
    <property type="entry name" value="BZIP_BASIC"/>
    <property type="match status" value="1"/>
</dbReference>
<proteinExistence type="predicted"/>
<feature type="compositionally biased region" description="Basic and acidic residues" evidence="1">
    <location>
        <begin position="161"/>
        <end position="174"/>
    </location>
</feature>
<dbReference type="Proteomes" id="UP001374579">
    <property type="component" value="Unassembled WGS sequence"/>
</dbReference>
<gene>
    <name evidence="3" type="ORF">V1264_012506</name>
</gene>
<evidence type="ECO:0000313" key="3">
    <source>
        <dbReference type="EMBL" id="KAK7113163.1"/>
    </source>
</evidence>
<sequence length="501" mass="54596">MGEVGKEMLRERIRNKRASEGLNDIPQEELFAKKPRYELSSEEKEKLSERRIRNKEAAEKSRKKKKEEFEKLQMENEQLAQDKCELAAMIEQLKGDLHKFSTENRTLRQQTDSLKRWIGKRADSLGLVKHGKDGREKRTDKSVLRGDPSMHAAAVSNGHMTRRELPSPDSHMSRQELPAPAPDIHMTLTRPDSPASSTHSASPPPHSASEFQPVGIKTSTKRHTLQTPWLVETPDDTSGQHQDKDDVIFTGMTPPQSPDRHEVVTAQVQGQGQALQVGEDQQVLYLPKDAYFIVQGEDGSQILTPVMQHVAMATPQLVVGAPLVQSVPLGVTQVATPAVSSVAPSIMSPAVTSVAPPVAIASTPQLEAEDLSVRTGSVVTEPLGDVRYAKTAADNTDQVKVKVAGGAEKTTVKDPSVVTAIESLLKLGFKIESPRVEAAMEMETMETETPAVSCQMPSVITVPVDAPESAATLTITTTSNRKKAAITTTTAFSPVMSVPRH</sequence>
<dbReference type="AlphaFoldDB" id="A0AAN9GLK5"/>
<dbReference type="GO" id="GO:0003700">
    <property type="term" value="F:DNA-binding transcription factor activity"/>
    <property type="evidence" value="ECO:0007669"/>
    <property type="project" value="InterPro"/>
</dbReference>
<feature type="compositionally biased region" description="Basic and acidic residues" evidence="1">
    <location>
        <begin position="30"/>
        <end position="69"/>
    </location>
</feature>
<feature type="region of interest" description="Disordered" evidence="1">
    <location>
        <begin position="1"/>
        <end position="69"/>
    </location>
</feature>
<organism evidence="3 4">
    <name type="scientific">Littorina saxatilis</name>
    <dbReference type="NCBI Taxonomy" id="31220"/>
    <lineage>
        <taxon>Eukaryota</taxon>
        <taxon>Metazoa</taxon>
        <taxon>Spiralia</taxon>
        <taxon>Lophotrochozoa</taxon>
        <taxon>Mollusca</taxon>
        <taxon>Gastropoda</taxon>
        <taxon>Caenogastropoda</taxon>
        <taxon>Littorinimorpha</taxon>
        <taxon>Littorinoidea</taxon>
        <taxon>Littorinidae</taxon>
        <taxon>Littorina</taxon>
    </lineage>
</organism>
<feature type="compositionally biased region" description="Basic and acidic residues" evidence="1">
    <location>
        <begin position="1"/>
        <end position="12"/>
    </location>
</feature>
<dbReference type="GO" id="GO:0006357">
    <property type="term" value="P:regulation of transcription by RNA polymerase II"/>
    <property type="evidence" value="ECO:0007669"/>
    <property type="project" value="InterPro"/>
</dbReference>
<feature type="compositionally biased region" description="Basic and acidic residues" evidence="1">
    <location>
        <begin position="130"/>
        <end position="144"/>
    </location>
</feature>
<reference evidence="3 4" key="1">
    <citation type="submission" date="2024-02" db="EMBL/GenBank/DDBJ databases">
        <title>Chromosome-scale genome assembly of the rough periwinkle Littorina saxatilis.</title>
        <authorList>
            <person name="De Jode A."/>
            <person name="Faria R."/>
            <person name="Formenti G."/>
            <person name="Sims Y."/>
            <person name="Smith T.P."/>
            <person name="Tracey A."/>
            <person name="Wood J.M.D."/>
            <person name="Zagrodzka Z.B."/>
            <person name="Johannesson K."/>
            <person name="Butlin R.K."/>
            <person name="Leder E.H."/>
        </authorList>
    </citation>
    <scope>NUCLEOTIDE SEQUENCE [LARGE SCALE GENOMIC DNA]</scope>
    <source>
        <strain evidence="3">Snail1</strain>
        <tissue evidence="3">Muscle</tissue>
    </source>
</reference>
<dbReference type="SUPFAM" id="SSF57959">
    <property type="entry name" value="Leucine zipper domain"/>
    <property type="match status" value="1"/>
</dbReference>
<dbReference type="InterPro" id="IPR000837">
    <property type="entry name" value="AP-1"/>
</dbReference>
<dbReference type="PROSITE" id="PS50217">
    <property type="entry name" value="BZIP"/>
    <property type="match status" value="1"/>
</dbReference>
<evidence type="ECO:0000256" key="1">
    <source>
        <dbReference type="SAM" id="MobiDB-lite"/>
    </source>
</evidence>
<evidence type="ECO:0000259" key="2">
    <source>
        <dbReference type="PROSITE" id="PS50217"/>
    </source>
</evidence>
<evidence type="ECO:0000313" key="4">
    <source>
        <dbReference type="Proteomes" id="UP001374579"/>
    </source>
</evidence>
<dbReference type="InterPro" id="IPR046347">
    <property type="entry name" value="bZIP_sf"/>
</dbReference>
<name>A0AAN9GLK5_9CAEN</name>
<dbReference type="EMBL" id="JBAMIC010000002">
    <property type="protein sequence ID" value="KAK7113163.1"/>
    <property type="molecule type" value="Genomic_DNA"/>
</dbReference>
<dbReference type="SMART" id="SM00338">
    <property type="entry name" value="BRLZ"/>
    <property type="match status" value="1"/>
</dbReference>
<feature type="region of interest" description="Disordered" evidence="1">
    <location>
        <begin position="129"/>
        <end position="213"/>
    </location>
</feature>
<dbReference type="PRINTS" id="PR00042">
    <property type="entry name" value="LEUZIPPRFOS"/>
</dbReference>
<dbReference type="GO" id="GO:0003677">
    <property type="term" value="F:DNA binding"/>
    <property type="evidence" value="ECO:0007669"/>
    <property type="project" value="InterPro"/>
</dbReference>